<evidence type="ECO:0000313" key="1">
    <source>
        <dbReference type="EMBL" id="ALX47704.1"/>
    </source>
</evidence>
<dbReference type="RefSeq" id="WP_068441769.1">
    <property type="nucleotide sequence ID" value="NZ_CP013862.1"/>
</dbReference>
<keyword evidence="2" id="KW-1185">Reference proteome</keyword>
<evidence type="ECO:0000313" key="2">
    <source>
        <dbReference type="Proteomes" id="UP000050331"/>
    </source>
</evidence>
<organism evidence="1 2">
    <name type="scientific">Lentibacillus amyloliquefaciens</name>
    <dbReference type="NCBI Taxonomy" id="1472767"/>
    <lineage>
        <taxon>Bacteria</taxon>
        <taxon>Bacillati</taxon>
        <taxon>Bacillota</taxon>
        <taxon>Bacilli</taxon>
        <taxon>Bacillales</taxon>
        <taxon>Bacillaceae</taxon>
        <taxon>Lentibacillus</taxon>
    </lineage>
</organism>
<accession>A0A0U4DQT8</accession>
<dbReference type="OrthoDB" id="2932915at2"/>
<dbReference type="Proteomes" id="UP000050331">
    <property type="component" value="Chromosome"/>
</dbReference>
<proteinExistence type="predicted"/>
<dbReference type="EMBL" id="CP013862">
    <property type="protein sequence ID" value="ALX47704.1"/>
    <property type="molecule type" value="Genomic_DNA"/>
</dbReference>
<dbReference type="AlphaFoldDB" id="A0A0U4DQT8"/>
<reference evidence="1 2" key="1">
    <citation type="submission" date="2016-01" db="EMBL/GenBank/DDBJ databases">
        <title>Complete genome sequence of strain Lentibacillus amyloliquefaciens LAM0015T isolated from saline sediment.</title>
        <authorList>
            <person name="Wang J.-L."/>
            <person name="He M.-X."/>
        </authorList>
    </citation>
    <scope>NUCLEOTIDE SEQUENCE [LARGE SCALE GENOMIC DNA]</scope>
    <source>
        <strain evidence="1 2">LAM0015</strain>
    </source>
</reference>
<gene>
    <name evidence="1" type="ORF">AOX59_03250</name>
</gene>
<name>A0A0U4DQT8_9BACI</name>
<dbReference type="STRING" id="1472767.AOX59_03250"/>
<protein>
    <submittedName>
        <fullName evidence="1">Uncharacterized protein</fullName>
    </submittedName>
</protein>
<dbReference type="KEGG" id="lao:AOX59_03250"/>
<sequence length="124" mass="14315">MATNWKKRYSFRLTGDDTAIYEFLEQLPSNKRSEAIRYLLGIAVKYLHVEQSRQHECQQIIQALNDIKAVQTEQYEQLRHQFNEGISHTAEKRKEKEAKGDMSEQAVTDTANAFLSSFGISSDD</sequence>